<keyword evidence="10" id="KW-1185">Reference proteome</keyword>
<dbReference type="PROSITE" id="PS50928">
    <property type="entry name" value="ABC_TM1"/>
    <property type="match status" value="1"/>
</dbReference>
<dbReference type="PANTHER" id="PTHR43744">
    <property type="entry name" value="ABC TRANSPORTER PERMEASE PROTEIN MG189-RELATED-RELATED"/>
    <property type="match status" value="1"/>
</dbReference>
<dbReference type="SUPFAM" id="SSF161098">
    <property type="entry name" value="MetI-like"/>
    <property type="match status" value="1"/>
</dbReference>
<dbReference type="EMBL" id="CP063169">
    <property type="protein sequence ID" value="QOR70208.1"/>
    <property type="molecule type" value="Genomic_DNA"/>
</dbReference>
<evidence type="ECO:0000256" key="7">
    <source>
        <dbReference type="RuleBase" id="RU363032"/>
    </source>
</evidence>
<evidence type="ECO:0000256" key="1">
    <source>
        <dbReference type="ARBA" id="ARBA00004651"/>
    </source>
</evidence>
<protein>
    <submittedName>
        <fullName evidence="9">Carbohydrate ABC transporter permease</fullName>
    </submittedName>
</protein>
<keyword evidence="5 7" id="KW-1133">Transmembrane helix</keyword>
<dbReference type="Pfam" id="PF00528">
    <property type="entry name" value="BPD_transp_1"/>
    <property type="match status" value="1"/>
</dbReference>
<feature type="transmembrane region" description="Helical" evidence="7">
    <location>
        <begin position="22"/>
        <end position="43"/>
    </location>
</feature>
<dbReference type="GO" id="GO:0055085">
    <property type="term" value="P:transmembrane transport"/>
    <property type="evidence" value="ECO:0007669"/>
    <property type="project" value="InterPro"/>
</dbReference>
<evidence type="ECO:0000313" key="10">
    <source>
        <dbReference type="Proteomes" id="UP000593758"/>
    </source>
</evidence>
<feature type="transmembrane region" description="Helical" evidence="7">
    <location>
        <begin position="149"/>
        <end position="170"/>
    </location>
</feature>
<name>A0A7M1SRK9_9MICO</name>
<feature type="transmembrane region" description="Helical" evidence="7">
    <location>
        <begin position="250"/>
        <end position="270"/>
    </location>
</feature>
<dbReference type="AlphaFoldDB" id="A0A7M1SRK9"/>
<keyword evidence="4 7" id="KW-0812">Transmembrane</keyword>
<keyword evidence="3" id="KW-1003">Cell membrane</keyword>
<dbReference type="InterPro" id="IPR000515">
    <property type="entry name" value="MetI-like"/>
</dbReference>
<dbReference type="InterPro" id="IPR035906">
    <property type="entry name" value="MetI-like_sf"/>
</dbReference>
<proteinExistence type="inferred from homology"/>
<feature type="transmembrane region" description="Helical" evidence="7">
    <location>
        <begin position="117"/>
        <end position="143"/>
    </location>
</feature>
<dbReference type="Gene3D" id="1.10.3720.10">
    <property type="entry name" value="MetI-like"/>
    <property type="match status" value="1"/>
</dbReference>
<dbReference type="CDD" id="cd06261">
    <property type="entry name" value="TM_PBP2"/>
    <property type="match status" value="1"/>
</dbReference>
<evidence type="ECO:0000256" key="2">
    <source>
        <dbReference type="ARBA" id="ARBA00022448"/>
    </source>
</evidence>
<organism evidence="9 10">
    <name type="scientific">Ruania alkalisoli</name>
    <dbReference type="NCBI Taxonomy" id="2779775"/>
    <lineage>
        <taxon>Bacteria</taxon>
        <taxon>Bacillati</taxon>
        <taxon>Actinomycetota</taxon>
        <taxon>Actinomycetes</taxon>
        <taxon>Micrococcales</taxon>
        <taxon>Ruaniaceae</taxon>
        <taxon>Ruania</taxon>
    </lineage>
</organism>
<evidence type="ECO:0000313" key="9">
    <source>
        <dbReference type="EMBL" id="QOR70208.1"/>
    </source>
</evidence>
<dbReference type="PANTHER" id="PTHR43744:SF12">
    <property type="entry name" value="ABC TRANSPORTER PERMEASE PROTEIN MG189-RELATED"/>
    <property type="match status" value="1"/>
</dbReference>
<comment type="subcellular location">
    <subcellularLocation>
        <location evidence="1 7">Cell membrane</location>
        <topology evidence="1 7">Multi-pass membrane protein</topology>
    </subcellularLocation>
</comment>
<accession>A0A7M1SRK9</accession>
<evidence type="ECO:0000256" key="3">
    <source>
        <dbReference type="ARBA" id="ARBA00022475"/>
    </source>
</evidence>
<evidence type="ECO:0000256" key="5">
    <source>
        <dbReference type="ARBA" id="ARBA00022989"/>
    </source>
</evidence>
<comment type="similarity">
    <text evidence="7">Belongs to the binding-protein-dependent transport system permease family.</text>
</comment>
<dbReference type="KEGG" id="halt:IM660_16585"/>
<evidence type="ECO:0000256" key="4">
    <source>
        <dbReference type="ARBA" id="ARBA00022692"/>
    </source>
</evidence>
<keyword evidence="2 7" id="KW-0813">Transport</keyword>
<dbReference type="Proteomes" id="UP000593758">
    <property type="component" value="Chromosome"/>
</dbReference>
<evidence type="ECO:0000256" key="6">
    <source>
        <dbReference type="ARBA" id="ARBA00023136"/>
    </source>
</evidence>
<gene>
    <name evidence="9" type="ORF">IM660_16585</name>
</gene>
<keyword evidence="6 7" id="KW-0472">Membrane</keyword>
<reference evidence="9 10" key="1">
    <citation type="submission" date="2020-10" db="EMBL/GenBank/DDBJ databases">
        <title>Haloactinobacterium sp. RN3S43, a bacterium isolated from saline soil.</title>
        <authorList>
            <person name="Sun J.-Q."/>
        </authorList>
    </citation>
    <scope>NUCLEOTIDE SEQUENCE [LARGE SCALE GENOMIC DNA]</scope>
    <source>
        <strain evidence="9 10">RN3S43</strain>
    </source>
</reference>
<dbReference type="GO" id="GO:0005886">
    <property type="term" value="C:plasma membrane"/>
    <property type="evidence" value="ECO:0007669"/>
    <property type="project" value="UniProtKB-SubCell"/>
</dbReference>
<feature type="domain" description="ABC transmembrane type-1" evidence="8">
    <location>
        <begin position="82"/>
        <end position="270"/>
    </location>
</feature>
<sequence>MTMIQPRARANRRRTGSRLGRTGAYLVLLLTALVWLVPLLYLVNTAFKSQDEFLADPTGLASTVSLDSFVQAWQTGGFSTYVLNSIGYVLLSATVMVVLSLLIAFPIARRYIRWSDAWYRLFVISMFLPNALVTQFQLILWLGLYDTRIAYVLLMTAGFGLGPFLITGYLRSVPTDLDEAAGMDGCGYFRYLFTIIAPLAKPVLVTVFIFQAINVWNDIIIATVVLADPAKFPISRGLFAFFGTYGNQSAQLAAATLMVAAPLVLLYAALQKHIVAGAIGGALK</sequence>
<feature type="transmembrane region" description="Helical" evidence="7">
    <location>
        <begin position="191"/>
        <end position="213"/>
    </location>
</feature>
<evidence type="ECO:0000259" key="8">
    <source>
        <dbReference type="PROSITE" id="PS50928"/>
    </source>
</evidence>
<feature type="transmembrane region" description="Helical" evidence="7">
    <location>
        <begin position="86"/>
        <end position="105"/>
    </location>
</feature>